<dbReference type="RefSeq" id="WP_015753172.1">
    <property type="nucleotide sequence ID" value="NC_013222.1"/>
</dbReference>
<dbReference type="PANTHER" id="PTHR43597:SF5">
    <property type="entry name" value="SUFE-LIKE PROTEIN 2, CHLOROPLASTIC"/>
    <property type="match status" value="1"/>
</dbReference>
<dbReference type="STRING" id="313596.RB2501_05935"/>
<dbReference type="AlphaFoldDB" id="A4CHK7"/>
<reference evidence="3 4" key="1">
    <citation type="journal article" date="2009" name="J. Bacteriol.">
        <title>Complete genome sequence of Robiginitalea biformata HTCC2501.</title>
        <authorList>
            <person name="Oh H.M."/>
            <person name="Giovannoni S.J."/>
            <person name="Lee K."/>
            <person name="Ferriera S."/>
            <person name="Johnson J."/>
            <person name="Cho J.C."/>
        </authorList>
    </citation>
    <scope>NUCLEOTIDE SEQUENCE [LARGE SCALE GENOMIC DNA]</scope>
    <source>
        <strain evidence="4">ATCC BAA-864 / HTCC2501 / KCTC 12146</strain>
    </source>
</reference>
<evidence type="ECO:0000313" key="3">
    <source>
        <dbReference type="EMBL" id="EAR16415.1"/>
    </source>
</evidence>
<comment type="similarity">
    <text evidence="1">Belongs to the SufE family.</text>
</comment>
<sequence length="144" mass="16494">MEQQSIQEIQDEIVDEFSLFDDWMQRYEYMIELGKSLPVIEARYKTEENLIKGCQSKVWVHAELRDGRLYFTADSEAIITKGIIAILVRAFSGQKPADIIGAKTDFIDEIGLKEHLSPTRANGLVSMIKQLKLYAVAYETQMES</sequence>
<dbReference type="HOGENOM" id="CLU_124502_0_0_10"/>
<dbReference type="PANTHER" id="PTHR43597">
    <property type="entry name" value="SULFUR ACCEPTOR PROTEIN CSDE"/>
    <property type="match status" value="1"/>
</dbReference>
<evidence type="ECO:0000256" key="1">
    <source>
        <dbReference type="ARBA" id="ARBA00010282"/>
    </source>
</evidence>
<dbReference type="OrthoDB" id="9799320at2"/>
<protein>
    <recommendedName>
        <fullName evidence="2">Fe-S metabolism associated domain-containing protein</fullName>
    </recommendedName>
</protein>
<dbReference type="Gene3D" id="3.90.1010.10">
    <property type="match status" value="1"/>
</dbReference>
<evidence type="ECO:0000313" key="4">
    <source>
        <dbReference type="Proteomes" id="UP000009049"/>
    </source>
</evidence>
<organism evidence="3 4">
    <name type="scientific">Robiginitalea biformata (strain ATCC BAA-864 / DSM 15991 / KCTC 12146 / HTCC2501)</name>
    <dbReference type="NCBI Taxonomy" id="313596"/>
    <lineage>
        <taxon>Bacteria</taxon>
        <taxon>Pseudomonadati</taxon>
        <taxon>Bacteroidota</taxon>
        <taxon>Flavobacteriia</taxon>
        <taxon>Flavobacteriales</taxon>
        <taxon>Flavobacteriaceae</taxon>
        <taxon>Robiginitalea</taxon>
    </lineage>
</organism>
<proteinExistence type="inferred from homology"/>
<dbReference type="eggNOG" id="COG2166">
    <property type="taxonomic scope" value="Bacteria"/>
</dbReference>
<evidence type="ECO:0000259" key="2">
    <source>
        <dbReference type="Pfam" id="PF02657"/>
    </source>
</evidence>
<dbReference type="SUPFAM" id="SSF82649">
    <property type="entry name" value="SufE/NifU"/>
    <property type="match status" value="1"/>
</dbReference>
<dbReference type="InterPro" id="IPR003808">
    <property type="entry name" value="Fe-S_metab-assoc_dom"/>
</dbReference>
<dbReference type="KEGG" id="rbi:RB2501_05935"/>
<feature type="domain" description="Fe-S metabolism associated" evidence="2">
    <location>
        <begin position="14"/>
        <end position="132"/>
    </location>
</feature>
<gene>
    <name evidence="3" type="ordered locus">RB2501_05935</name>
</gene>
<name>A4CHK7_ROBBH</name>
<dbReference type="Proteomes" id="UP000009049">
    <property type="component" value="Chromosome"/>
</dbReference>
<dbReference type="EMBL" id="CP001712">
    <property type="protein sequence ID" value="EAR16415.1"/>
    <property type="molecule type" value="Genomic_DNA"/>
</dbReference>
<dbReference type="Pfam" id="PF02657">
    <property type="entry name" value="SufE"/>
    <property type="match status" value="1"/>
</dbReference>
<keyword evidence="4" id="KW-1185">Reference proteome</keyword>
<accession>A4CHK7</accession>